<dbReference type="EMBL" id="JABUKG010000022">
    <property type="protein sequence ID" value="MBY6322590.1"/>
    <property type="molecule type" value="Genomic_DNA"/>
</dbReference>
<dbReference type="RefSeq" id="WP_068099923.1">
    <property type="nucleotide sequence ID" value="NZ_JABUKE010000023.1"/>
</dbReference>
<sequence length="377" mass="38170">MKDTTPAAVLAYHVQGSTVTAELLAAADGSVVGPPAVVTLDDLTAEQIGLSVPSLWRLIDDADVTVTGVVVTGLAADVDAAPPILELALDVPVHRAPSPTVVVDSRGSAPWDRSAPQRLRPARPVPAAPGRRPAEPTRESVPASDASRPGRVASAALTQAGETLPAPPADARPAPADDDARAPDVAGPASSDDVTEAFAVVVDDEPAPVPVSTTDGRRTRRAGTLVAASAAAILVAAGIAGAAVVVGKPGDEPARTASVTDAAPETAQPVADVPAAGTGAAAVPPPAPPAPVVAPTSETAEPDPEATEESWPTPTSPSVPPQTTWSPPPRTSTVPPPVFAVPVPDQDPNKSPQQLQDEAWARHWEQTGEWLNQEFGG</sequence>
<gene>
    <name evidence="3" type="ORF">HQ605_17335</name>
</gene>
<name>A0ABS7NX46_9NOCA</name>
<organism evidence="3 4">
    <name type="scientific">Rhodococcoides kroppenstedtii</name>
    <dbReference type="NCBI Taxonomy" id="293050"/>
    <lineage>
        <taxon>Bacteria</taxon>
        <taxon>Bacillati</taxon>
        <taxon>Actinomycetota</taxon>
        <taxon>Actinomycetes</taxon>
        <taxon>Mycobacteriales</taxon>
        <taxon>Nocardiaceae</taxon>
        <taxon>Rhodococcoides</taxon>
    </lineage>
</organism>
<feature type="region of interest" description="Disordered" evidence="1">
    <location>
        <begin position="99"/>
        <end position="190"/>
    </location>
</feature>
<feature type="compositionally biased region" description="Pro residues" evidence="1">
    <location>
        <begin position="283"/>
        <end position="292"/>
    </location>
</feature>
<accession>A0ABS7NX46</accession>
<comment type="caution">
    <text evidence="3">The sequence shown here is derived from an EMBL/GenBank/DDBJ whole genome shotgun (WGS) entry which is preliminary data.</text>
</comment>
<feature type="transmembrane region" description="Helical" evidence="2">
    <location>
        <begin position="225"/>
        <end position="246"/>
    </location>
</feature>
<evidence type="ECO:0000313" key="3">
    <source>
        <dbReference type="EMBL" id="MBY6322590.1"/>
    </source>
</evidence>
<evidence type="ECO:0000313" key="4">
    <source>
        <dbReference type="Proteomes" id="UP001520140"/>
    </source>
</evidence>
<keyword evidence="2" id="KW-0812">Transmembrane</keyword>
<feature type="region of interest" description="Disordered" evidence="1">
    <location>
        <begin position="276"/>
        <end position="357"/>
    </location>
</feature>
<proteinExistence type="predicted"/>
<reference evidence="3 4" key="1">
    <citation type="submission" date="2020-06" db="EMBL/GenBank/DDBJ databases">
        <title>Taxonomy, biology and ecology of Rhodococcus bacteria occurring in California pistachio and other woody hosts as revealed by genome sequence analyses.</title>
        <authorList>
            <person name="Gai Y."/>
            <person name="Riely B."/>
        </authorList>
    </citation>
    <scope>NUCLEOTIDE SEQUENCE [LARGE SCALE GENOMIC DNA]</scope>
    <source>
        <strain evidence="3 4">BP-284</strain>
    </source>
</reference>
<evidence type="ECO:0000256" key="2">
    <source>
        <dbReference type="SAM" id="Phobius"/>
    </source>
</evidence>
<keyword evidence="4" id="KW-1185">Reference proteome</keyword>
<protein>
    <submittedName>
        <fullName evidence="3">Uncharacterized protein</fullName>
    </submittedName>
</protein>
<keyword evidence="2" id="KW-1133">Transmembrane helix</keyword>
<dbReference type="Proteomes" id="UP001520140">
    <property type="component" value="Unassembled WGS sequence"/>
</dbReference>
<evidence type="ECO:0000256" key="1">
    <source>
        <dbReference type="SAM" id="MobiDB-lite"/>
    </source>
</evidence>
<keyword evidence="2" id="KW-0472">Membrane</keyword>
<feature type="compositionally biased region" description="Pro residues" evidence="1">
    <location>
        <begin position="314"/>
        <end position="339"/>
    </location>
</feature>